<sequence length="210" mass="24464">MAVPTNGLNTCLSFERPQPTTQWTSRRDAYRKEKSFQPLAVLRASNDPTDKQSYAAALESERKTLIARLERYTKFTRSWPVDKRPTFHYPAPFSGILFLPNDYYQRNGVTQRRFYEGQDLNMIVDSPLARRCEYLGPSPIVTGFRFDSQSDTALIEWWDSYLDIFWIGDSNWKIEVYFDDAVQGWVSKLRGDYDRNLDLTEYLGLNPGGE</sequence>
<dbReference type="EMBL" id="LUEZ02000012">
    <property type="protein sequence ID" value="RDB28115.1"/>
    <property type="molecule type" value="Genomic_DNA"/>
</dbReference>
<proteinExistence type="predicted"/>
<comment type="caution">
    <text evidence="1">The sequence shown here is derived from an EMBL/GenBank/DDBJ whole genome shotgun (WGS) entry which is preliminary data.</text>
</comment>
<accession>A0A369K614</accession>
<dbReference type="Proteomes" id="UP000076154">
    <property type="component" value="Unassembled WGS sequence"/>
</dbReference>
<dbReference type="AlphaFoldDB" id="A0A369K614"/>
<evidence type="ECO:0000313" key="2">
    <source>
        <dbReference type="Proteomes" id="UP000076154"/>
    </source>
</evidence>
<protein>
    <submittedName>
        <fullName evidence="1">Uncharacterized protein</fullName>
    </submittedName>
</protein>
<reference evidence="1" key="1">
    <citation type="submission" date="2018-04" db="EMBL/GenBank/DDBJ databases">
        <title>Whole genome sequencing of Hypsizygus marmoreus.</title>
        <authorList>
            <person name="Choi I.-G."/>
            <person name="Min B."/>
            <person name="Kim J.-G."/>
            <person name="Kim S."/>
            <person name="Oh Y.-L."/>
            <person name="Kong W.-S."/>
            <person name="Park H."/>
            <person name="Jeong J."/>
            <person name="Song E.-S."/>
        </authorList>
    </citation>
    <scope>NUCLEOTIDE SEQUENCE [LARGE SCALE GENOMIC DNA]</scope>
    <source>
        <strain evidence="1">51987-8</strain>
    </source>
</reference>
<dbReference type="STRING" id="39966.A0A369K614"/>
<name>A0A369K614_HYPMA</name>
<gene>
    <name evidence="1" type="ORF">Hypma_001447</name>
</gene>
<organism evidence="1 2">
    <name type="scientific">Hypsizygus marmoreus</name>
    <name type="common">White beech mushroom</name>
    <name type="synonym">Agaricus marmoreus</name>
    <dbReference type="NCBI Taxonomy" id="39966"/>
    <lineage>
        <taxon>Eukaryota</taxon>
        <taxon>Fungi</taxon>
        <taxon>Dikarya</taxon>
        <taxon>Basidiomycota</taxon>
        <taxon>Agaricomycotina</taxon>
        <taxon>Agaricomycetes</taxon>
        <taxon>Agaricomycetidae</taxon>
        <taxon>Agaricales</taxon>
        <taxon>Tricholomatineae</taxon>
        <taxon>Lyophyllaceae</taxon>
        <taxon>Hypsizygus</taxon>
    </lineage>
</organism>
<dbReference type="OrthoDB" id="2737573at2759"/>
<keyword evidence="2" id="KW-1185">Reference proteome</keyword>
<evidence type="ECO:0000313" key="1">
    <source>
        <dbReference type="EMBL" id="RDB28115.1"/>
    </source>
</evidence>
<dbReference type="InParanoid" id="A0A369K614"/>